<sequence>MQNVVDNLNFSSPMTGFQALIPCEIRVNGTLLQFQGQVLAETMSQNIRSCDTSLYAEGEIVLVKAECSNNRFGLTLNAVANSYRLIITMPFLMASGARVVLPIRLKTRKRAESVMNSGTELGKLGLIQIGEEDSVGFERNITVSSTWKEDNGNDVVLQSDLQRPSCLLMNSREKEHQL</sequence>
<reference evidence="1 2" key="1">
    <citation type="journal article" date="2024" name="G3 (Bethesda)">
        <title>Genome assembly of Hibiscus sabdariffa L. provides insights into metabolisms of medicinal natural products.</title>
        <authorList>
            <person name="Kim T."/>
        </authorList>
    </citation>
    <scope>NUCLEOTIDE SEQUENCE [LARGE SCALE GENOMIC DNA]</scope>
    <source>
        <strain evidence="1">TK-2024</strain>
        <tissue evidence="1">Old leaves</tissue>
    </source>
</reference>
<evidence type="ECO:0000313" key="1">
    <source>
        <dbReference type="EMBL" id="KAK8508792.1"/>
    </source>
</evidence>
<accession>A0ABR2BQK8</accession>
<proteinExistence type="predicted"/>
<evidence type="ECO:0000313" key="2">
    <source>
        <dbReference type="Proteomes" id="UP001472677"/>
    </source>
</evidence>
<keyword evidence="2" id="KW-1185">Reference proteome</keyword>
<comment type="caution">
    <text evidence="1">The sequence shown here is derived from an EMBL/GenBank/DDBJ whole genome shotgun (WGS) entry which is preliminary data.</text>
</comment>
<dbReference type="EMBL" id="JBBPBM010000097">
    <property type="protein sequence ID" value="KAK8508792.1"/>
    <property type="molecule type" value="Genomic_DNA"/>
</dbReference>
<organism evidence="1 2">
    <name type="scientific">Hibiscus sabdariffa</name>
    <name type="common">roselle</name>
    <dbReference type="NCBI Taxonomy" id="183260"/>
    <lineage>
        <taxon>Eukaryota</taxon>
        <taxon>Viridiplantae</taxon>
        <taxon>Streptophyta</taxon>
        <taxon>Embryophyta</taxon>
        <taxon>Tracheophyta</taxon>
        <taxon>Spermatophyta</taxon>
        <taxon>Magnoliopsida</taxon>
        <taxon>eudicotyledons</taxon>
        <taxon>Gunneridae</taxon>
        <taxon>Pentapetalae</taxon>
        <taxon>rosids</taxon>
        <taxon>malvids</taxon>
        <taxon>Malvales</taxon>
        <taxon>Malvaceae</taxon>
        <taxon>Malvoideae</taxon>
        <taxon>Hibiscus</taxon>
    </lineage>
</organism>
<protein>
    <submittedName>
        <fullName evidence="1">Uncharacterized protein</fullName>
    </submittedName>
</protein>
<gene>
    <name evidence="1" type="ORF">V6N12_034895</name>
</gene>
<name>A0ABR2BQK8_9ROSI</name>
<dbReference type="Proteomes" id="UP001472677">
    <property type="component" value="Unassembled WGS sequence"/>
</dbReference>